<dbReference type="PROSITE" id="PS50984">
    <property type="entry name" value="TRUD"/>
    <property type="match status" value="1"/>
</dbReference>
<comment type="caution">
    <text evidence="5">The sequence shown here is derived from an EMBL/GenBank/DDBJ whole genome shotgun (WGS) entry which is preliminary data.</text>
</comment>
<dbReference type="PROSITE" id="PS01268">
    <property type="entry name" value="UPF0024"/>
    <property type="match status" value="1"/>
</dbReference>
<dbReference type="SUPFAM" id="SSF55120">
    <property type="entry name" value="Pseudouridine synthase"/>
    <property type="match status" value="1"/>
</dbReference>
<accession>A0A833H356</accession>
<proteinExistence type="inferred from homology"/>
<dbReference type="PIRSF" id="PIRSF037016">
    <property type="entry name" value="Pseudouridin_synth_euk_prd"/>
    <property type="match status" value="1"/>
</dbReference>
<dbReference type="GO" id="GO:0003723">
    <property type="term" value="F:RNA binding"/>
    <property type="evidence" value="ECO:0007669"/>
    <property type="project" value="InterPro"/>
</dbReference>
<dbReference type="GO" id="GO:0140098">
    <property type="term" value="F:catalytic activity, acting on RNA"/>
    <property type="evidence" value="ECO:0007669"/>
    <property type="project" value="UniProtKB-ARBA"/>
</dbReference>
<dbReference type="InterPro" id="IPR020103">
    <property type="entry name" value="PsdUridine_synth_cat_dom_sf"/>
</dbReference>
<gene>
    <name evidence="5" type="primary">truD</name>
    <name evidence="5" type="ORF">F9K24_07425</name>
</gene>
<evidence type="ECO:0000313" key="6">
    <source>
        <dbReference type="Proteomes" id="UP000460298"/>
    </source>
</evidence>
<dbReference type="Proteomes" id="UP000460298">
    <property type="component" value="Unassembled WGS sequence"/>
</dbReference>
<reference evidence="5 6" key="1">
    <citation type="submission" date="2019-10" db="EMBL/GenBank/DDBJ databases">
        <title>Extracellular Electron Transfer in a Candidatus Methanoperedens spp. Enrichment Culture.</title>
        <authorList>
            <person name="Berger S."/>
            <person name="Rangel Shaw D."/>
            <person name="Berben T."/>
            <person name="In 'T Zandt M."/>
            <person name="Frank J."/>
            <person name="Reimann J."/>
            <person name="Jetten M.S.M."/>
            <person name="Welte C.U."/>
        </authorList>
    </citation>
    <scope>NUCLEOTIDE SEQUENCE [LARGE SCALE GENOMIC DNA]</scope>
    <source>
        <strain evidence="5">SB12</strain>
    </source>
</reference>
<dbReference type="PANTHER" id="PTHR13326:SF21">
    <property type="entry name" value="PSEUDOURIDYLATE SYNTHASE PUS7L"/>
    <property type="match status" value="1"/>
</dbReference>
<dbReference type="InterPro" id="IPR020119">
    <property type="entry name" value="PsdUridine_synth_TruD_CS"/>
</dbReference>
<name>A0A833H356_9LEPT</name>
<dbReference type="Gene3D" id="3.30.2350.20">
    <property type="entry name" value="TruD, catalytic domain"/>
    <property type="match status" value="2"/>
</dbReference>
<evidence type="ECO:0000256" key="3">
    <source>
        <dbReference type="ARBA" id="ARBA00023235"/>
    </source>
</evidence>
<dbReference type="GO" id="GO:0008033">
    <property type="term" value="P:tRNA processing"/>
    <property type="evidence" value="ECO:0007669"/>
    <property type="project" value="UniProtKB-KW"/>
</dbReference>
<evidence type="ECO:0000256" key="2">
    <source>
        <dbReference type="ARBA" id="ARBA00022694"/>
    </source>
</evidence>
<dbReference type="InterPro" id="IPR011760">
    <property type="entry name" value="PsdUridine_synth_TruD_insert"/>
</dbReference>
<protein>
    <submittedName>
        <fullName evidence="5">tRNA pseudouridine(13) synthase TruD</fullName>
    </submittedName>
</protein>
<dbReference type="InterPro" id="IPR042214">
    <property type="entry name" value="TruD_catalytic"/>
</dbReference>
<evidence type="ECO:0000313" key="5">
    <source>
        <dbReference type="EMBL" id="KAB2933665.1"/>
    </source>
</evidence>
<evidence type="ECO:0000259" key="4">
    <source>
        <dbReference type="PROSITE" id="PS50984"/>
    </source>
</evidence>
<sequence>MSLDATSRKLVGFLACKTKMKTEDFVVEEITDLKILNTTNSGPYYVYRMQKEGWNTVDALIRLAKENRISLRDIQYGGKKDRHGITKQFITSRSRLRLPASLEGAVQLMELGRSQEPMAPGRIVGNRFKLWLRSLQASEISHLQRNFEAIKEYGYINYFDSQRFSTFDREEGLPAFALYAGNYEQALKMLLLGTFRREKSHAKDRKAELLKSWGRWDACLQKADTAVERRVFAFLKESQRRAPADFAGALDLLPFEELLMMLSAFQAFLWNHLVSNHIERHANGRAALFKTRTGILAFPAPGDQSIALDQELCLPGKDERFSPEFQADLQSLLVQLGLPDNCTQVSFLRSAAMNAYLRRMRILPGDLQLGLPEDDEMEAKRKKVELTFTLPAGAYGTMLVKRLTLRARF</sequence>
<dbReference type="GO" id="GO:0001522">
    <property type="term" value="P:pseudouridine synthesis"/>
    <property type="evidence" value="ECO:0007669"/>
    <property type="project" value="InterPro"/>
</dbReference>
<feature type="domain" description="TRUD" evidence="4">
    <location>
        <begin position="154"/>
        <end position="363"/>
    </location>
</feature>
<keyword evidence="2" id="KW-0819">tRNA processing</keyword>
<evidence type="ECO:0000256" key="1">
    <source>
        <dbReference type="ARBA" id="ARBA00007953"/>
    </source>
</evidence>
<dbReference type="PANTHER" id="PTHR13326">
    <property type="entry name" value="TRNA PSEUDOURIDINE SYNTHASE D"/>
    <property type="match status" value="1"/>
</dbReference>
<dbReference type="InterPro" id="IPR001656">
    <property type="entry name" value="PsdUridine_synth_TruD"/>
</dbReference>
<organism evidence="5 6">
    <name type="scientific">Leptonema illini</name>
    <dbReference type="NCBI Taxonomy" id="183"/>
    <lineage>
        <taxon>Bacteria</taxon>
        <taxon>Pseudomonadati</taxon>
        <taxon>Spirochaetota</taxon>
        <taxon>Spirochaetia</taxon>
        <taxon>Leptospirales</taxon>
        <taxon>Leptospiraceae</taxon>
        <taxon>Leptonema</taxon>
    </lineage>
</organism>
<keyword evidence="3" id="KW-0413">Isomerase</keyword>
<comment type="similarity">
    <text evidence="1">Belongs to the pseudouridine synthase TruD family.</text>
</comment>
<dbReference type="AlphaFoldDB" id="A0A833H356"/>
<dbReference type="GO" id="GO:0009982">
    <property type="term" value="F:pseudouridine synthase activity"/>
    <property type="evidence" value="ECO:0007669"/>
    <property type="project" value="InterPro"/>
</dbReference>
<dbReference type="Pfam" id="PF01142">
    <property type="entry name" value="TruD"/>
    <property type="match status" value="1"/>
</dbReference>
<dbReference type="EMBL" id="WBUI01000005">
    <property type="protein sequence ID" value="KAB2933665.1"/>
    <property type="molecule type" value="Genomic_DNA"/>
</dbReference>